<feature type="compositionally biased region" description="Polar residues" evidence="1">
    <location>
        <begin position="1313"/>
        <end position="1322"/>
    </location>
</feature>
<feature type="compositionally biased region" description="Basic and acidic residues" evidence="1">
    <location>
        <begin position="1359"/>
        <end position="1368"/>
    </location>
</feature>
<feature type="region of interest" description="Disordered" evidence="1">
    <location>
        <begin position="154"/>
        <end position="184"/>
    </location>
</feature>
<feature type="compositionally biased region" description="Polar residues" evidence="1">
    <location>
        <begin position="1182"/>
        <end position="1191"/>
    </location>
</feature>
<feature type="compositionally biased region" description="Basic residues" evidence="1">
    <location>
        <begin position="1659"/>
        <end position="1669"/>
    </location>
</feature>
<dbReference type="Proteomes" id="UP001487740">
    <property type="component" value="Unassembled WGS sequence"/>
</dbReference>
<feature type="compositionally biased region" description="Acidic residues" evidence="1">
    <location>
        <begin position="1676"/>
        <end position="1687"/>
    </location>
</feature>
<evidence type="ECO:0000313" key="3">
    <source>
        <dbReference type="Proteomes" id="UP001487740"/>
    </source>
</evidence>
<feature type="compositionally biased region" description="Basic residues" evidence="1">
    <location>
        <begin position="1"/>
        <end position="16"/>
    </location>
</feature>
<feature type="compositionally biased region" description="Acidic residues" evidence="1">
    <location>
        <begin position="1201"/>
        <end position="1211"/>
    </location>
</feature>
<feature type="compositionally biased region" description="Pro residues" evidence="1">
    <location>
        <begin position="1290"/>
        <end position="1300"/>
    </location>
</feature>
<name>A0AAW0V3U6_SCYPA</name>
<reference evidence="2 3" key="1">
    <citation type="submission" date="2023-03" db="EMBL/GenBank/DDBJ databases">
        <title>High-quality genome of Scylla paramamosain provides insights in environmental adaptation.</title>
        <authorList>
            <person name="Zhang L."/>
        </authorList>
    </citation>
    <scope>NUCLEOTIDE SEQUENCE [LARGE SCALE GENOMIC DNA]</scope>
    <source>
        <strain evidence="2">LZ_2023a</strain>
        <tissue evidence="2">Muscle</tissue>
    </source>
</reference>
<feature type="compositionally biased region" description="Basic residues" evidence="1">
    <location>
        <begin position="258"/>
        <end position="270"/>
    </location>
</feature>
<feature type="compositionally biased region" description="Polar residues" evidence="1">
    <location>
        <begin position="564"/>
        <end position="580"/>
    </location>
</feature>
<feature type="compositionally biased region" description="Acidic residues" evidence="1">
    <location>
        <begin position="1090"/>
        <end position="1135"/>
    </location>
</feature>
<gene>
    <name evidence="2" type="ORF">O3P69_007500</name>
</gene>
<proteinExistence type="predicted"/>
<feature type="compositionally biased region" description="Polar residues" evidence="1">
    <location>
        <begin position="734"/>
        <end position="751"/>
    </location>
</feature>
<feature type="compositionally biased region" description="Polar residues" evidence="1">
    <location>
        <begin position="701"/>
        <end position="711"/>
    </location>
</feature>
<feature type="compositionally biased region" description="Low complexity" evidence="1">
    <location>
        <begin position="783"/>
        <end position="792"/>
    </location>
</feature>
<evidence type="ECO:0000313" key="2">
    <source>
        <dbReference type="EMBL" id="KAK8406992.1"/>
    </source>
</evidence>
<feature type="compositionally biased region" description="Polar residues" evidence="1">
    <location>
        <begin position="759"/>
        <end position="773"/>
    </location>
</feature>
<feature type="region of interest" description="Disordered" evidence="1">
    <location>
        <begin position="247"/>
        <end position="447"/>
    </location>
</feature>
<feature type="compositionally biased region" description="Basic and acidic residues" evidence="1">
    <location>
        <begin position="606"/>
        <end position="615"/>
    </location>
</feature>
<feature type="compositionally biased region" description="Basic and acidic residues" evidence="1">
    <location>
        <begin position="1136"/>
        <end position="1145"/>
    </location>
</feature>
<feature type="region of interest" description="Disordered" evidence="1">
    <location>
        <begin position="463"/>
        <end position="963"/>
    </location>
</feature>
<organism evidence="2 3">
    <name type="scientific">Scylla paramamosain</name>
    <name type="common">Mud crab</name>
    <dbReference type="NCBI Taxonomy" id="85552"/>
    <lineage>
        <taxon>Eukaryota</taxon>
        <taxon>Metazoa</taxon>
        <taxon>Ecdysozoa</taxon>
        <taxon>Arthropoda</taxon>
        <taxon>Crustacea</taxon>
        <taxon>Multicrustacea</taxon>
        <taxon>Malacostraca</taxon>
        <taxon>Eumalacostraca</taxon>
        <taxon>Eucarida</taxon>
        <taxon>Decapoda</taxon>
        <taxon>Pleocyemata</taxon>
        <taxon>Brachyura</taxon>
        <taxon>Eubrachyura</taxon>
        <taxon>Portunoidea</taxon>
        <taxon>Portunidae</taxon>
        <taxon>Portuninae</taxon>
        <taxon>Scylla</taxon>
    </lineage>
</organism>
<accession>A0AAW0V3U6</accession>
<feature type="region of interest" description="Disordered" evidence="1">
    <location>
        <begin position="1262"/>
        <end position="1390"/>
    </location>
</feature>
<feature type="region of interest" description="Disordered" evidence="1">
    <location>
        <begin position="1609"/>
        <end position="1639"/>
    </location>
</feature>
<feature type="compositionally biased region" description="Basic and acidic residues" evidence="1">
    <location>
        <begin position="1548"/>
        <end position="1560"/>
    </location>
</feature>
<feature type="compositionally biased region" description="Polar residues" evidence="1">
    <location>
        <begin position="893"/>
        <end position="916"/>
    </location>
</feature>
<sequence length="1730" mass="182925">MKFKALRRPPWRRKKSPSPSRPGHAALSLEEDLAGPSHPVDAAAYNELVTPRRTDLGLGTPDKSHIVFIAPRDHVPRGHHPDVRGRVPLRLAKIWRRSNPCGGAEADVFPGQECTAWAGTGRGTDYQEADDHCITFLDDVPPGWDENVASPRRTAVTQRAGTGLQGAGSGGSVPREAGGHPHLPTAAQHTTCFIDPRDAAWSPVCGACPGEEWAGVGEGGGAGKAARAAAGLPAQCGSDSVTRRVAQLPAAPPADSHRRSRDRHKSRSRKAVSDALPMVRGGPRGRRAGPGSPIAAEGLPQREAACKSMKVPGGTTLPGHAAPNLTHIDYDSHRPPGGNKALVRPPPPPSPLQKSRPGRRSAALRVERGRDGGAWSGGRRVQGSGTCGALGQPGPRTTVSARASPRAHARRSVTQNGVARSNSTSSSGGRARGGSVSECEGTEPWPRGTAAVCEGECVCDMPSKVSGIPVYQGRGGDPPRSPREDGSPVTPLRGVAGHGRSTARRAAATRTSPSFGGISPVQMPRRGSFGGPRATAGPSGEVMLPRRASLPGSGVGASCPGTPESPQGSPSLKARAQSSAGRGPSPAPGFRAASPLPAGKASSTVRRRESQRDVRTPPSTPLARRPPPRAVYQVRLAAAAPGPREPPSSSRDKSSSKLPVAALKGDASPGGGRTLTSRPGAARATPTPRGGREAEAGEGRSTGQASASSLKLDTPPRSLPLSLSLKSPKPGAKQVTQDLSPSNGITSSQFQGGPRGGQRASSTPHLARSSTLQEKAATKVATSPVRVVVPRRSPSDASNHNDTRLDRSLSSSSTQINTRAATGPKSSLVAGDPASRARIVRRVMAGGRSNLSKKKSSSKTSLTVGRQNLYNRAKSGSRSSLLGSRNNVFRASLDSQRTESTTDSGCNSPLSGSQCSLDGDRRRHGSPPSPVPRTTATDLTSKTSSALGRLSSSIHTSRHSESSIIKGLHLGAGTSIRTEGRAEVNSVAGGKSLLSAHSLNSSQLTNLRPANSSSRLSRSRLGSHEERESHLQPGINVSIRSLVPDTPPRASEAQRNERGRVGARKEVTKVSIVAEPRTREEKGIQVETLSSEEEEEEEEEMEEDEEEMEEEEEEQEEEEIEVEQEREENEEETAVEEEKGKKNNEQTHSCLDVAGDERHQDEVSPEEQLPGQQVYTPPSAKQAPTGQTVPATNGGLHEGLESGEEEEEEESGDTHLMQRLETSLADIIDAAVLKNLRINGSILSDQFDAIIATLKKVAASVDSGETGSPHPSKRDSQSSTRSSLGTPTSPLSPPPAPVSPLYPSGPRTPPTKTPLSLFSINECQAGPAGTPPIRPRNRRLSLPKDSLQDAPSDSGSRSSHHEQEEPVRDLPSPHIYGRKNSTGSLGLWGRGAPLPRNGALRPTSTTNSVTNLCSAEDYASPFSGPASTFRKVHSTTNVSGGAGGPHRLFQRHLSTPGPDDISADHRLRKGLSKSRELLTQLEHEYRRIKGDDQRGRDQRAADHSWLEQDFDELLETLSTESSPHHDPRAPCPPTGDRDAALSSASSSKSDKWRTARREAPPRPPTESFVPQRVPGPPGADGRHIFSFFHKKGRSHSLSGTEAIKMALPATPEVEPQATAPPRPAPRTARSNSIPSSAPLGVAAGTSLPLDLAAIFRRGRGGPRRVKVRPRPTTPQEGEDEDEVEEEQEGGKQTRSLSLPKSFLSDKYGLSGFKAALPRSVSSILHSVPFL</sequence>
<keyword evidence="3" id="KW-1185">Reference proteome</keyword>
<feature type="compositionally biased region" description="Low complexity" evidence="1">
    <location>
        <begin position="715"/>
        <end position="730"/>
    </location>
</feature>
<feature type="region of interest" description="Disordered" evidence="1">
    <location>
        <begin position="1518"/>
        <end position="1584"/>
    </location>
</feature>
<comment type="caution">
    <text evidence="2">The sequence shown here is derived from an EMBL/GenBank/DDBJ whole genome shotgun (WGS) entry which is preliminary data.</text>
</comment>
<dbReference type="EMBL" id="JARAKH010000002">
    <property type="protein sequence ID" value="KAK8406992.1"/>
    <property type="molecule type" value="Genomic_DNA"/>
</dbReference>
<feature type="compositionally biased region" description="Low complexity" evidence="1">
    <location>
        <begin position="876"/>
        <end position="887"/>
    </location>
</feature>
<feature type="compositionally biased region" description="Pro residues" evidence="1">
    <location>
        <begin position="618"/>
        <end position="629"/>
    </location>
</feature>
<feature type="region of interest" description="Disordered" evidence="1">
    <location>
        <begin position="1"/>
        <end position="38"/>
    </location>
</feature>
<feature type="compositionally biased region" description="Basic and acidic residues" evidence="1">
    <location>
        <begin position="1052"/>
        <end position="1068"/>
    </location>
</feature>
<feature type="region of interest" description="Disordered" evidence="1">
    <location>
        <begin position="1437"/>
        <end position="1465"/>
    </location>
</feature>
<feature type="compositionally biased region" description="Low complexity" evidence="1">
    <location>
        <begin position="416"/>
        <end position="437"/>
    </location>
</feature>
<feature type="region of interest" description="Disordered" evidence="1">
    <location>
        <begin position="1004"/>
        <end position="1218"/>
    </location>
</feature>
<feature type="compositionally biased region" description="Polar residues" evidence="1">
    <location>
        <begin position="932"/>
        <end position="946"/>
    </location>
</feature>
<evidence type="ECO:0000256" key="1">
    <source>
        <dbReference type="SAM" id="MobiDB-lite"/>
    </source>
</evidence>
<feature type="region of interest" description="Disordered" evidence="1">
    <location>
        <begin position="1659"/>
        <end position="1700"/>
    </location>
</feature>
<protein>
    <submittedName>
        <fullName evidence="2">Uncharacterized protein</fullName>
    </submittedName>
</protein>
<feature type="compositionally biased region" description="Low complexity" evidence="1">
    <location>
        <begin position="1277"/>
        <end position="1289"/>
    </location>
</feature>